<organism evidence="4 5">
    <name type="scientific">Jiangella alkaliphila</name>
    <dbReference type="NCBI Taxonomy" id="419479"/>
    <lineage>
        <taxon>Bacteria</taxon>
        <taxon>Bacillati</taxon>
        <taxon>Actinomycetota</taxon>
        <taxon>Actinomycetes</taxon>
        <taxon>Jiangellales</taxon>
        <taxon>Jiangellaceae</taxon>
        <taxon>Jiangella</taxon>
    </lineage>
</organism>
<name>A0A1H2I2M3_9ACTN</name>
<dbReference type="InterPro" id="IPR018961">
    <property type="entry name" value="DnaJ_homolog_subfam-C_membr-28"/>
</dbReference>
<dbReference type="AlphaFoldDB" id="A0A1H2I2M3"/>
<reference evidence="5" key="1">
    <citation type="submission" date="2016-10" db="EMBL/GenBank/DDBJ databases">
        <authorList>
            <person name="Varghese N."/>
            <person name="Submissions S."/>
        </authorList>
    </citation>
    <scope>NUCLEOTIDE SEQUENCE [LARGE SCALE GENOMIC DNA]</scope>
    <source>
        <strain evidence="5">DSM 45079</strain>
    </source>
</reference>
<protein>
    <recommendedName>
        <fullName evidence="3">DnaJ homologue subfamily C member 28 conserved domain-containing protein</fullName>
    </recommendedName>
</protein>
<keyword evidence="5" id="KW-1185">Reference proteome</keyword>
<evidence type="ECO:0000259" key="3">
    <source>
        <dbReference type="Pfam" id="PF09350"/>
    </source>
</evidence>
<evidence type="ECO:0000313" key="5">
    <source>
        <dbReference type="Proteomes" id="UP000182977"/>
    </source>
</evidence>
<accession>A0A1H2I2M3</accession>
<dbReference type="STRING" id="419479.SAMN04488563_1393"/>
<evidence type="ECO:0000313" key="4">
    <source>
        <dbReference type="EMBL" id="SDU38254.1"/>
    </source>
</evidence>
<dbReference type="RefSeq" id="WP_063932514.1">
    <property type="nucleotide sequence ID" value="NZ_KQ061223.1"/>
</dbReference>
<evidence type="ECO:0000256" key="2">
    <source>
        <dbReference type="SAM" id="MobiDB-lite"/>
    </source>
</evidence>
<evidence type="ECO:0000256" key="1">
    <source>
        <dbReference type="SAM" id="Coils"/>
    </source>
</evidence>
<feature type="region of interest" description="Disordered" evidence="2">
    <location>
        <begin position="23"/>
        <end position="44"/>
    </location>
</feature>
<dbReference type="EMBL" id="LT629791">
    <property type="protein sequence ID" value="SDU38254.1"/>
    <property type="molecule type" value="Genomic_DNA"/>
</dbReference>
<dbReference type="Proteomes" id="UP000182977">
    <property type="component" value="Chromosome I"/>
</dbReference>
<sequence>MAERKPPGMGFESWIDKQVREAQERGEFDDLPLAGKPLPPRRQGDEYTWIREKLAAEGESTDALLPTPLRLRKEVHKLPETLRDVRSEQTVRDVVDELNERIKQWLRAPSGPNIPVTLVDADTVVDEWRKARAERMAAEQQVARERAAAAEQAAAAERLAAEEARRARGNPLSPLTWLNWWRRQLGRREDRTP</sequence>
<feature type="domain" description="DnaJ homologue subfamily C member 28 conserved" evidence="3">
    <location>
        <begin position="14"/>
        <end position="83"/>
    </location>
</feature>
<feature type="coiled-coil region" evidence="1">
    <location>
        <begin position="133"/>
        <end position="167"/>
    </location>
</feature>
<proteinExistence type="predicted"/>
<gene>
    <name evidence="4" type="ORF">SAMN04488563_1393</name>
</gene>
<dbReference type="Pfam" id="PF09350">
    <property type="entry name" value="DJC28_CD"/>
    <property type="match status" value="1"/>
</dbReference>
<dbReference type="OrthoDB" id="3395286at2"/>
<keyword evidence="1" id="KW-0175">Coiled coil</keyword>